<protein>
    <submittedName>
        <fullName evidence="2">Uncharacterized protein</fullName>
    </submittedName>
</protein>
<dbReference type="AlphaFoldDB" id="A0A6J4UI80"/>
<keyword evidence="1" id="KW-0732">Signal</keyword>
<feature type="signal peptide" evidence="1">
    <location>
        <begin position="1"/>
        <end position="28"/>
    </location>
</feature>
<feature type="chain" id="PRO_5026856153" evidence="1">
    <location>
        <begin position="29"/>
        <end position="222"/>
    </location>
</feature>
<organism evidence="2">
    <name type="scientific">uncultured Thermomicrobiales bacterium</name>
    <dbReference type="NCBI Taxonomy" id="1645740"/>
    <lineage>
        <taxon>Bacteria</taxon>
        <taxon>Pseudomonadati</taxon>
        <taxon>Thermomicrobiota</taxon>
        <taxon>Thermomicrobia</taxon>
        <taxon>Thermomicrobiales</taxon>
        <taxon>environmental samples</taxon>
    </lineage>
</organism>
<proteinExistence type="predicted"/>
<accession>A0A6J4UI80</accession>
<dbReference type="EMBL" id="CADCWK010000070">
    <property type="protein sequence ID" value="CAA9550173.1"/>
    <property type="molecule type" value="Genomic_DNA"/>
</dbReference>
<evidence type="ECO:0000256" key="1">
    <source>
        <dbReference type="SAM" id="SignalP"/>
    </source>
</evidence>
<sequence length="222" mass="23191">MPGFRTSIAIVATALIVGLAGSVPSARAQDGTATPTRGASDIGVVDAGSRTLVNLDDPTALVYQLTVLEFTDQERAAESFQLIIDAASGNLPATESTPEAVATTIAGLEETVVDLGDEGVLYYQPDESGAAGIATLFVLEDVYIHQWAVLPVPVEENALLIDPESLSEDLLALAEPWFEEGREGDAIDQLPGLDRFPEGYEILDESSGLDSVGPPASPVVAP</sequence>
<evidence type="ECO:0000313" key="2">
    <source>
        <dbReference type="EMBL" id="CAA9550173.1"/>
    </source>
</evidence>
<gene>
    <name evidence="2" type="ORF">AVDCRST_MAG33-823</name>
</gene>
<reference evidence="2" key="1">
    <citation type="submission" date="2020-02" db="EMBL/GenBank/DDBJ databases">
        <authorList>
            <person name="Meier V. D."/>
        </authorList>
    </citation>
    <scope>NUCLEOTIDE SEQUENCE</scope>
    <source>
        <strain evidence="2">AVDCRST_MAG33</strain>
    </source>
</reference>
<name>A0A6J4UI80_9BACT</name>